<evidence type="ECO:0000256" key="2">
    <source>
        <dbReference type="ARBA" id="ARBA00023242"/>
    </source>
</evidence>
<evidence type="ECO:0000256" key="1">
    <source>
        <dbReference type="ARBA" id="ARBA00004123"/>
    </source>
</evidence>
<feature type="compositionally biased region" description="Low complexity" evidence="3">
    <location>
        <begin position="93"/>
        <end position="110"/>
    </location>
</feature>
<reference evidence="5" key="1">
    <citation type="submission" date="2022-12" db="EMBL/GenBank/DDBJ databases">
        <title>Draft genome assemblies for two species of Escallonia (Escalloniales).</title>
        <authorList>
            <person name="Chanderbali A."/>
            <person name="Dervinis C."/>
            <person name="Anghel I."/>
            <person name="Soltis D."/>
            <person name="Soltis P."/>
            <person name="Zapata F."/>
        </authorList>
    </citation>
    <scope>NUCLEOTIDE SEQUENCE</scope>
    <source>
        <strain evidence="5">UCBG92.1500</strain>
        <tissue evidence="5">Leaf</tissue>
    </source>
</reference>
<dbReference type="EMBL" id="JAVXUO010002212">
    <property type="protein sequence ID" value="KAK2975288.1"/>
    <property type="molecule type" value="Genomic_DNA"/>
</dbReference>
<dbReference type="AlphaFoldDB" id="A0AA88QS59"/>
<feature type="compositionally biased region" description="Low complexity" evidence="3">
    <location>
        <begin position="1"/>
        <end position="16"/>
    </location>
</feature>
<evidence type="ECO:0000313" key="5">
    <source>
        <dbReference type="EMBL" id="KAK2975288.1"/>
    </source>
</evidence>
<name>A0AA88QS59_9ASTE</name>
<gene>
    <name evidence="5" type="ORF">RJ640_022737</name>
</gene>
<organism evidence="5 6">
    <name type="scientific">Escallonia rubra</name>
    <dbReference type="NCBI Taxonomy" id="112253"/>
    <lineage>
        <taxon>Eukaryota</taxon>
        <taxon>Viridiplantae</taxon>
        <taxon>Streptophyta</taxon>
        <taxon>Embryophyta</taxon>
        <taxon>Tracheophyta</taxon>
        <taxon>Spermatophyta</taxon>
        <taxon>Magnoliopsida</taxon>
        <taxon>eudicotyledons</taxon>
        <taxon>Gunneridae</taxon>
        <taxon>Pentapetalae</taxon>
        <taxon>asterids</taxon>
        <taxon>campanulids</taxon>
        <taxon>Escalloniales</taxon>
        <taxon>Escalloniaceae</taxon>
        <taxon>Escallonia</taxon>
    </lineage>
</organism>
<sequence>MEQRSSSGKSSATASTEVAEQLAVGGGEGTSNGSDDGHRSYLTPHHLAHVNCGNCRTMLMYPYGAQSVKCAVCQHVTNVNMGNTRVPIPLHRPSGTSTSAPIPPSSTAKPRSQSQTVVVQNPMSIDESGKL</sequence>
<feature type="region of interest" description="Disordered" evidence="3">
    <location>
        <begin position="1"/>
        <end position="42"/>
    </location>
</feature>
<feature type="non-terminal residue" evidence="5">
    <location>
        <position position="131"/>
    </location>
</feature>
<dbReference type="GO" id="GO:0005634">
    <property type="term" value="C:nucleus"/>
    <property type="evidence" value="ECO:0007669"/>
    <property type="project" value="UniProtKB-SubCell"/>
</dbReference>
<comment type="subcellular location">
    <subcellularLocation>
        <location evidence="1">Nucleus</location>
    </subcellularLocation>
</comment>
<accession>A0AA88QS59</accession>
<dbReference type="PANTHER" id="PTHR31747">
    <property type="entry name" value="PROTEIN LSD1"/>
    <property type="match status" value="1"/>
</dbReference>
<evidence type="ECO:0000313" key="6">
    <source>
        <dbReference type="Proteomes" id="UP001187471"/>
    </source>
</evidence>
<keyword evidence="2" id="KW-0539">Nucleus</keyword>
<dbReference type="Pfam" id="PF06943">
    <property type="entry name" value="zf-LSD1"/>
    <property type="match status" value="1"/>
</dbReference>
<feature type="region of interest" description="Disordered" evidence="3">
    <location>
        <begin position="84"/>
        <end position="131"/>
    </location>
</feature>
<dbReference type="Proteomes" id="UP001187471">
    <property type="component" value="Unassembled WGS sequence"/>
</dbReference>
<feature type="compositionally biased region" description="Polar residues" evidence="3">
    <location>
        <begin position="111"/>
        <end position="123"/>
    </location>
</feature>
<proteinExistence type="predicted"/>
<dbReference type="InterPro" id="IPR005735">
    <property type="entry name" value="Znf_LSD1"/>
</dbReference>
<feature type="domain" description="Zinc finger LSD1-type" evidence="4">
    <location>
        <begin position="52"/>
        <end position="76"/>
    </location>
</feature>
<evidence type="ECO:0000256" key="3">
    <source>
        <dbReference type="SAM" id="MobiDB-lite"/>
    </source>
</evidence>
<comment type="caution">
    <text evidence="5">The sequence shown here is derived from an EMBL/GenBank/DDBJ whole genome shotgun (WGS) entry which is preliminary data.</text>
</comment>
<keyword evidence="6" id="KW-1185">Reference proteome</keyword>
<dbReference type="InterPro" id="IPR040319">
    <property type="entry name" value="LSD1-like"/>
</dbReference>
<evidence type="ECO:0000259" key="4">
    <source>
        <dbReference type="Pfam" id="PF06943"/>
    </source>
</evidence>
<dbReference type="PANTHER" id="PTHR31747:SF3">
    <property type="entry name" value="PROTEIN LSD1"/>
    <property type="match status" value="1"/>
</dbReference>
<protein>
    <recommendedName>
        <fullName evidence="4">Zinc finger LSD1-type domain-containing protein</fullName>
    </recommendedName>
</protein>
<dbReference type="NCBIfam" id="TIGR01053">
    <property type="entry name" value="LSD1"/>
    <property type="match status" value="1"/>
</dbReference>